<dbReference type="Proteomes" id="UP001595533">
    <property type="component" value="Unassembled WGS sequence"/>
</dbReference>
<gene>
    <name evidence="2" type="ORF">ACFODZ_14735</name>
</gene>
<evidence type="ECO:0000313" key="2">
    <source>
        <dbReference type="EMBL" id="MFC3195508.1"/>
    </source>
</evidence>
<accession>A0ABV7JFC9</accession>
<keyword evidence="3" id="KW-1185">Reference proteome</keyword>
<reference evidence="3" key="1">
    <citation type="journal article" date="2019" name="Int. J. Syst. Evol. Microbiol.">
        <title>The Global Catalogue of Microorganisms (GCM) 10K type strain sequencing project: providing services to taxonomists for standard genome sequencing and annotation.</title>
        <authorList>
            <consortium name="The Broad Institute Genomics Platform"/>
            <consortium name="The Broad Institute Genome Sequencing Center for Infectious Disease"/>
            <person name="Wu L."/>
            <person name="Ma J."/>
        </authorList>
    </citation>
    <scope>NUCLEOTIDE SEQUENCE [LARGE SCALE GENOMIC DNA]</scope>
    <source>
        <strain evidence="3">KCTC 42953</strain>
    </source>
</reference>
<feature type="transmembrane region" description="Helical" evidence="1">
    <location>
        <begin position="21"/>
        <end position="42"/>
    </location>
</feature>
<evidence type="ECO:0000256" key="1">
    <source>
        <dbReference type="SAM" id="Phobius"/>
    </source>
</evidence>
<feature type="transmembrane region" description="Helical" evidence="1">
    <location>
        <begin position="102"/>
        <end position="122"/>
    </location>
</feature>
<dbReference type="EMBL" id="JBHRTS010000008">
    <property type="protein sequence ID" value="MFC3195508.1"/>
    <property type="molecule type" value="Genomic_DNA"/>
</dbReference>
<name>A0ABV7JFC9_9GAMM</name>
<proteinExistence type="predicted"/>
<protein>
    <submittedName>
        <fullName evidence="2">Uncharacterized protein</fullName>
    </submittedName>
</protein>
<keyword evidence="1" id="KW-0472">Membrane</keyword>
<dbReference type="RefSeq" id="WP_379876650.1">
    <property type="nucleotide sequence ID" value="NZ_JBHRTS010000008.1"/>
</dbReference>
<keyword evidence="1" id="KW-0812">Transmembrane</keyword>
<organism evidence="2 3">
    <name type="scientific">Marinicella sediminis</name>
    <dbReference type="NCBI Taxonomy" id="1792834"/>
    <lineage>
        <taxon>Bacteria</taxon>
        <taxon>Pseudomonadati</taxon>
        <taxon>Pseudomonadota</taxon>
        <taxon>Gammaproteobacteria</taxon>
        <taxon>Lysobacterales</taxon>
        <taxon>Marinicellaceae</taxon>
        <taxon>Marinicella</taxon>
    </lineage>
</organism>
<comment type="caution">
    <text evidence="2">The sequence shown here is derived from an EMBL/GenBank/DDBJ whole genome shotgun (WGS) entry which is preliminary data.</text>
</comment>
<evidence type="ECO:0000313" key="3">
    <source>
        <dbReference type="Proteomes" id="UP001595533"/>
    </source>
</evidence>
<sequence>MFLNMMDRYVRRNNEDEGVNWSLFILLLGFTLLLRLVIFFGVVSLHCLPFSTYFFQEYQSGLSVLEAVVLIYLLLSAWALIEFIKPVMVTRIARGQTYSTRLIHGLLLVFALLCLFSTLRALSAAEDVVHYRELSKTDGSSLQRHESKSRFKTIYCSVYDKDYLDLSD</sequence>
<keyword evidence="1" id="KW-1133">Transmembrane helix</keyword>
<feature type="transmembrane region" description="Helical" evidence="1">
    <location>
        <begin position="62"/>
        <end position="81"/>
    </location>
</feature>